<dbReference type="GO" id="GO:0006006">
    <property type="term" value="P:glucose metabolic process"/>
    <property type="evidence" value="ECO:0007669"/>
    <property type="project" value="TreeGrafter"/>
</dbReference>
<keyword evidence="6" id="KW-1185">Reference proteome</keyword>
<accession>A0AAF0Q6W0</accession>
<dbReference type="InterPro" id="IPR047215">
    <property type="entry name" value="Galactose_mutarotase-like"/>
</dbReference>
<comment type="similarity">
    <text evidence="1">Belongs to the aldose epimerase family.</text>
</comment>
<evidence type="ECO:0000256" key="1">
    <source>
        <dbReference type="ARBA" id="ARBA00006206"/>
    </source>
</evidence>
<evidence type="ECO:0008006" key="7">
    <source>
        <dbReference type="Google" id="ProtNLM"/>
    </source>
</evidence>
<dbReference type="GO" id="GO:0033499">
    <property type="term" value="P:galactose catabolic process via UDP-galactose, Leloir pathway"/>
    <property type="evidence" value="ECO:0007669"/>
    <property type="project" value="TreeGrafter"/>
</dbReference>
<keyword evidence="4" id="KW-0732">Signal</keyword>
<name>A0AAF0Q6W0_SOLVR</name>
<protein>
    <recommendedName>
        <fullName evidence="7">Aldose 1-epimerase</fullName>
    </recommendedName>
</protein>
<dbReference type="InterPro" id="IPR011013">
    <property type="entry name" value="Gal_mutarotase_sf_dom"/>
</dbReference>
<dbReference type="InterPro" id="IPR008183">
    <property type="entry name" value="Aldose_1/G6P_1-epimerase"/>
</dbReference>
<dbReference type="Pfam" id="PF01263">
    <property type="entry name" value="Aldose_epim"/>
    <property type="match status" value="2"/>
</dbReference>
<proteinExistence type="inferred from homology"/>
<evidence type="ECO:0000313" key="5">
    <source>
        <dbReference type="EMBL" id="WMV17447.1"/>
    </source>
</evidence>
<dbReference type="GO" id="GO:0030246">
    <property type="term" value="F:carbohydrate binding"/>
    <property type="evidence" value="ECO:0007669"/>
    <property type="project" value="InterPro"/>
</dbReference>
<reference evidence="5" key="1">
    <citation type="submission" date="2023-08" db="EMBL/GenBank/DDBJ databases">
        <title>A de novo genome assembly of Solanum verrucosum Schlechtendal, a Mexican diploid species geographically isolated from the other diploid A-genome species in potato relatives.</title>
        <authorList>
            <person name="Hosaka K."/>
        </authorList>
    </citation>
    <scope>NUCLEOTIDE SEQUENCE</scope>
    <source>
        <tissue evidence="5">Young leaves</tissue>
    </source>
</reference>
<dbReference type="Proteomes" id="UP001234989">
    <property type="component" value="Chromosome 2"/>
</dbReference>
<sequence length="695" mass="76269">MSFKINLLICFFILHLWAAAGHKIGIYEIKKGDFSVKVTNYGARIISVLLPDKNGKIGDVVLGYDTIGEYVNDTSSFGAIVGRVANRIGGARFTLNGTLYKLIANDGENTLHGGPKGFGHVVWKVSKYKKDGPHPRITLTYHSTDGEQGFPGDLLASVTYALEDPYKLSVVMKAKALNKATPVNLAQHAYWNLGGHNSGDVLSNDVQIFASHITPLDQHFIPTGKIAPVKNTPYDFLKPRKVGSQFKKLQNGYDINYPLDSTEKLKPTAIVHDKKSGRVMSLQTTAPAVQLYTANTLVKKGKGGFVYQPYSAICLETQGFPDAVNHPNFPSTILTMPSKINLLICVFILHLWAVISVTGQNVGVYEIKKGDFSVKVTNYGARIISVFLPDKHGEIGDVVLGYDTIEEYKNDTTSFGALLGRVANRIGGAQFTMNGTLYKLVANDGANTLHGGIKGFSRVVWNVSKYQQDGPYPHITLTYHSADGEEGFPGDLLVSVTYALKNPYKLSVVMKATTLNKATPVNLAQHSYWNLGGHNSGDILSNVVQIFASHITPVDQSLIPTGEISPVKNTPYDFLKPREVGSQIKELQSGYDINYVVDSTEKMKPVAIVYDEKSGRVMDVQASAPGVQFYTANSLNQKGKGGYVYQPHAALCFETQGFPDAVNHPNFPSTIVTPEKAYVHKMLYTFSIMKYWNSY</sequence>
<dbReference type="CDD" id="cd09019">
    <property type="entry name" value="galactose_mutarotase_like"/>
    <property type="match status" value="2"/>
</dbReference>
<dbReference type="GO" id="GO:0004034">
    <property type="term" value="F:aldose 1-epimerase activity"/>
    <property type="evidence" value="ECO:0007669"/>
    <property type="project" value="TreeGrafter"/>
</dbReference>
<dbReference type="FunFam" id="2.70.98.10:FF:000008">
    <property type="entry name" value="Aldose 1-epimerase"/>
    <property type="match status" value="1"/>
</dbReference>
<feature type="chain" id="PRO_5042151798" description="Aldose 1-epimerase" evidence="4">
    <location>
        <begin position="22"/>
        <end position="695"/>
    </location>
</feature>
<keyword evidence="3" id="KW-0119">Carbohydrate metabolism</keyword>
<organism evidence="5 6">
    <name type="scientific">Solanum verrucosum</name>
    <dbReference type="NCBI Taxonomy" id="315347"/>
    <lineage>
        <taxon>Eukaryota</taxon>
        <taxon>Viridiplantae</taxon>
        <taxon>Streptophyta</taxon>
        <taxon>Embryophyta</taxon>
        <taxon>Tracheophyta</taxon>
        <taxon>Spermatophyta</taxon>
        <taxon>Magnoliopsida</taxon>
        <taxon>eudicotyledons</taxon>
        <taxon>Gunneridae</taxon>
        <taxon>Pentapetalae</taxon>
        <taxon>asterids</taxon>
        <taxon>lamiids</taxon>
        <taxon>Solanales</taxon>
        <taxon>Solanaceae</taxon>
        <taxon>Solanoideae</taxon>
        <taxon>Solaneae</taxon>
        <taxon>Solanum</taxon>
    </lineage>
</organism>
<evidence type="ECO:0000256" key="3">
    <source>
        <dbReference type="ARBA" id="ARBA00023277"/>
    </source>
</evidence>
<dbReference type="AlphaFoldDB" id="A0AAF0Q6W0"/>
<evidence type="ECO:0000313" key="6">
    <source>
        <dbReference type="Proteomes" id="UP001234989"/>
    </source>
</evidence>
<evidence type="ECO:0000256" key="4">
    <source>
        <dbReference type="SAM" id="SignalP"/>
    </source>
</evidence>
<keyword evidence="2" id="KW-0413">Isomerase</keyword>
<dbReference type="EMBL" id="CP133613">
    <property type="protein sequence ID" value="WMV17447.1"/>
    <property type="molecule type" value="Genomic_DNA"/>
</dbReference>
<dbReference type="PANTHER" id="PTHR10091:SF35">
    <property type="entry name" value="ALDOSE 1-EPIMERASE"/>
    <property type="match status" value="1"/>
</dbReference>
<evidence type="ECO:0000256" key="2">
    <source>
        <dbReference type="ARBA" id="ARBA00023235"/>
    </source>
</evidence>
<dbReference type="NCBIfam" id="NF008277">
    <property type="entry name" value="PRK11055.1"/>
    <property type="match status" value="2"/>
</dbReference>
<gene>
    <name evidence="5" type="ORF">MTR67_010832</name>
</gene>
<dbReference type="Gene3D" id="2.70.98.10">
    <property type="match status" value="2"/>
</dbReference>
<dbReference type="SUPFAM" id="SSF74650">
    <property type="entry name" value="Galactose mutarotase-like"/>
    <property type="match status" value="2"/>
</dbReference>
<dbReference type="PANTHER" id="PTHR10091">
    <property type="entry name" value="ALDOSE-1-EPIMERASE"/>
    <property type="match status" value="1"/>
</dbReference>
<dbReference type="InterPro" id="IPR014718">
    <property type="entry name" value="GH-type_carb-bd"/>
</dbReference>
<feature type="signal peptide" evidence="4">
    <location>
        <begin position="1"/>
        <end position="21"/>
    </location>
</feature>